<keyword evidence="3" id="KW-0963">Cytoplasm</keyword>
<dbReference type="Gene3D" id="3.40.50.10470">
    <property type="entry name" value="Translation initiation factor eif-2b, domain 2"/>
    <property type="match status" value="1"/>
</dbReference>
<gene>
    <name evidence="11" type="ORF">AKO1_011731</name>
</gene>
<comment type="subunit">
    <text evidence="8">Component of the translation initiation factor 2B (eIF2B) complex which is a heterodecamer of two sets of five different subunits: alpha, beta, gamma, delta and epsilon. Subunits alpha, beta and delta comprise a regulatory subcomplex and subunits epsilon and gamma comprise a catalytic subcomplex. Within the complex, the hexameric regulatory complex resides at the center, with the two heterodimeric catalytic subcomplexes bound on opposite sides.</text>
</comment>
<evidence type="ECO:0000256" key="8">
    <source>
        <dbReference type="ARBA" id="ARBA00046432"/>
    </source>
</evidence>
<organism evidence="11 12">
    <name type="scientific">Acrasis kona</name>
    <dbReference type="NCBI Taxonomy" id="1008807"/>
    <lineage>
        <taxon>Eukaryota</taxon>
        <taxon>Discoba</taxon>
        <taxon>Heterolobosea</taxon>
        <taxon>Tetramitia</taxon>
        <taxon>Eutetramitia</taxon>
        <taxon>Acrasidae</taxon>
        <taxon>Acrasis</taxon>
    </lineage>
</organism>
<dbReference type="SUPFAM" id="SSF100950">
    <property type="entry name" value="NagB/RpiA/CoA transferase-like"/>
    <property type="match status" value="1"/>
</dbReference>
<keyword evidence="4 11" id="KW-0396">Initiation factor</keyword>
<dbReference type="Pfam" id="PF01008">
    <property type="entry name" value="IF-2B"/>
    <property type="match status" value="1"/>
</dbReference>
<keyword evidence="5" id="KW-0648">Protein biosynthesis</keyword>
<dbReference type="InterPro" id="IPR000649">
    <property type="entry name" value="IF-2B-related"/>
</dbReference>
<keyword evidence="10" id="KW-0175">Coiled coil</keyword>
<evidence type="ECO:0000313" key="12">
    <source>
        <dbReference type="Proteomes" id="UP001431209"/>
    </source>
</evidence>
<dbReference type="GO" id="GO:0005829">
    <property type="term" value="C:cytosol"/>
    <property type="evidence" value="ECO:0007669"/>
    <property type="project" value="UniProtKB-SubCell"/>
</dbReference>
<dbReference type="Proteomes" id="UP001431209">
    <property type="component" value="Unassembled WGS sequence"/>
</dbReference>
<dbReference type="PANTHER" id="PTHR45859">
    <property type="entry name" value="TRANSLATION INITIATION FACTOR EIF-2B SUBUNIT BETA"/>
    <property type="match status" value="1"/>
</dbReference>
<dbReference type="GO" id="GO:0003743">
    <property type="term" value="F:translation initiation factor activity"/>
    <property type="evidence" value="ECO:0007669"/>
    <property type="project" value="UniProtKB-KW"/>
</dbReference>
<evidence type="ECO:0000256" key="7">
    <source>
        <dbReference type="ARBA" id="ARBA00044228"/>
    </source>
</evidence>
<evidence type="ECO:0000256" key="10">
    <source>
        <dbReference type="SAM" id="Coils"/>
    </source>
</evidence>
<dbReference type="InterPro" id="IPR042529">
    <property type="entry name" value="IF_2B-like_C"/>
</dbReference>
<evidence type="ECO:0000256" key="3">
    <source>
        <dbReference type="ARBA" id="ARBA00022490"/>
    </source>
</evidence>
<dbReference type="InterPro" id="IPR027363">
    <property type="entry name" value="M1Pi_N"/>
</dbReference>
<evidence type="ECO:0000256" key="2">
    <source>
        <dbReference type="ARBA" id="ARBA00007251"/>
    </source>
</evidence>
<dbReference type="EMBL" id="JAOPGA020001138">
    <property type="protein sequence ID" value="KAL0485427.1"/>
    <property type="molecule type" value="Genomic_DNA"/>
</dbReference>
<protein>
    <recommendedName>
        <fullName evidence="6">Translation initiation factor eIF2B subunit beta</fullName>
    </recommendedName>
    <alternativeName>
        <fullName evidence="7">eIF2B GDP-GTP exchange factor subunit beta</fullName>
    </alternativeName>
</protein>
<evidence type="ECO:0000256" key="1">
    <source>
        <dbReference type="ARBA" id="ARBA00004514"/>
    </source>
</evidence>
<evidence type="ECO:0000256" key="6">
    <source>
        <dbReference type="ARBA" id="ARBA00044122"/>
    </source>
</evidence>
<sequence>MLSDTVLRNTINIFITNLQRKQIKGAYHIGRACADIMRTIVSSMTKKDTVQQVIDQCRLVAVMLKQAQPTMFVIGNVVRRVLYIIRDEYAQSNSGTQQTVSADSLHQPNLANLLEAKAELDYTKPVEGDFKANILSEIKELISELDNMNEGISEVAIEHVHSNEVILTIGQSHTVEHFLKVAAEKKKKFEVVVTEHAPSYSGHELVKSLSEKGISATLISDAAAFAIMSRVNKVIVGTHSVMANGGLIAPSGTHLVALAAKKKSVPFVVCCGLYKLTPMYPLDQDSFNDLCNPSEVIPPELYNLKDAHVLNPCYDYVPPELIDLFIMNETGTHNPQYIYRVLAEYYDTRDYDLGVYQD</sequence>
<dbReference type="AlphaFoldDB" id="A0AAW2Z880"/>
<dbReference type="GO" id="GO:0005851">
    <property type="term" value="C:eukaryotic translation initiation factor 2B complex"/>
    <property type="evidence" value="ECO:0007669"/>
    <property type="project" value="TreeGrafter"/>
</dbReference>
<dbReference type="InterPro" id="IPR051855">
    <property type="entry name" value="eIF2B_beta_subunit"/>
</dbReference>
<comment type="caution">
    <text evidence="11">The sequence shown here is derived from an EMBL/GenBank/DDBJ whole genome shotgun (WGS) entry which is preliminary data.</text>
</comment>
<evidence type="ECO:0000256" key="9">
    <source>
        <dbReference type="RuleBase" id="RU003814"/>
    </source>
</evidence>
<reference evidence="11 12" key="1">
    <citation type="submission" date="2024-03" db="EMBL/GenBank/DDBJ databases">
        <title>The Acrasis kona genome and developmental transcriptomes reveal deep origins of eukaryotic multicellular pathways.</title>
        <authorList>
            <person name="Sheikh S."/>
            <person name="Fu C.-J."/>
            <person name="Brown M.W."/>
            <person name="Baldauf S.L."/>
        </authorList>
    </citation>
    <scope>NUCLEOTIDE SEQUENCE [LARGE SCALE GENOMIC DNA]</scope>
    <source>
        <strain evidence="11 12">ATCC MYA-3509</strain>
    </source>
</reference>
<dbReference type="GO" id="GO:0005085">
    <property type="term" value="F:guanyl-nucleotide exchange factor activity"/>
    <property type="evidence" value="ECO:0007669"/>
    <property type="project" value="TreeGrafter"/>
</dbReference>
<dbReference type="Gene3D" id="1.20.120.420">
    <property type="entry name" value="translation initiation factor eif-2b, domain 1"/>
    <property type="match status" value="1"/>
</dbReference>
<comment type="similarity">
    <text evidence="2 9">Belongs to the eIF-2B alpha/beta/delta subunits family.</text>
</comment>
<evidence type="ECO:0000313" key="11">
    <source>
        <dbReference type="EMBL" id="KAL0485427.1"/>
    </source>
</evidence>
<evidence type="ECO:0000256" key="4">
    <source>
        <dbReference type="ARBA" id="ARBA00022540"/>
    </source>
</evidence>
<accession>A0AAW2Z880</accession>
<name>A0AAW2Z880_9EUKA</name>
<proteinExistence type="inferred from homology"/>
<evidence type="ECO:0000256" key="5">
    <source>
        <dbReference type="ARBA" id="ARBA00022917"/>
    </source>
</evidence>
<comment type="subcellular location">
    <subcellularLocation>
        <location evidence="1">Cytoplasm</location>
        <location evidence="1">Cytosol</location>
    </subcellularLocation>
</comment>
<keyword evidence="12" id="KW-1185">Reference proteome</keyword>
<feature type="coiled-coil region" evidence="10">
    <location>
        <begin position="131"/>
        <end position="158"/>
    </location>
</feature>
<dbReference type="PANTHER" id="PTHR45859:SF1">
    <property type="entry name" value="TRANSLATION INITIATION FACTOR EIF-2B SUBUNIT BETA"/>
    <property type="match status" value="1"/>
</dbReference>
<dbReference type="InterPro" id="IPR037171">
    <property type="entry name" value="NagB/RpiA_transferase-like"/>
</dbReference>